<organism evidence="2 3">
    <name type="scientific">Elysia marginata</name>
    <dbReference type="NCBI Taxonomy" id="1093978"/>
    <lineage>
        <taxon>Eukaryota</taxon>
        <taxon>Metazoa</taxon>
        <taxon>Spiralia</taxon>
        <taxon>Lophotrochozoa</taxon>
        <taxon>Mollusca</taxon>
        <taxon>Gastropoda</taxon>
        <taxon>Heterobranchia</taxon>
        <taxon>Euthyneura</taxon>
        <taxon>Panpulmonata</taxon>
        <taxon>Sacoglossa</taxon>
        <taxon>Placobranchoidea</taxon>
        <taxon>Plakobranchidae</taxon>
        <taxon>Elysia</taxon>
    </lineage>
</organism>
<dbReference type="Proteomes" id="UP000762676">
    <property type="component" value="Unassembled WGS sequence"/>
</dbReference>
<dbReference type="AlphaFoldDB" id="A0AAV4JPK5"/>
<reference evidence="2 3" key="1">
    <citation type="journal article" date="2021" name="Elife">
        <title>Chloroplast acquisition without the gene transfer in kleptoplastic sea slugs, Plakobranchus ocellatus.</title>
        <authorList>
            <person name="Maeda T."/>
            <person name="Takahashi S."/>
            <person name="Yoshida T."/>
            <person name="Shimamura S."/>
            <person name="Takaki Y."/>
            <person name="Nagai Y."/>
            <person name="Toyoda A."/>
            <person name="Suzuki Y."/>
            <person name="Arimoto A."/>
            <person name="Ishii H."/>
            <person name="Satoh N."/>
            <person name="Nishiyama T."/>
            <person name="Hasebe M."/>
            <person name="Maruyama T."/>
            <person name="Minagawa J."/>
            <person name="Obokata J."/>
            <person name="Shigenobu S."/>
        </authorList>
    </citation>
    <scope>NUCLEOTIDE SEQUENCE [LARGE SCALE GENOMIC DNA]</scope>
</reference>
<name>A0AAV4JPK5_9GAST</name>
<accession>A0AAV4JPK5</accession>
<dbReference type="EMBL" id="BMAT01013950">
    <property type="protein sequence ID" value="GFS23675.1"/>
    <property type="molecule type" value="Genomic_DNA"/>
</dbReference>
<keyword evidence="3" id="KW-1185">Reference proteome</keyword>
<protein>
    <submittedName>
        <fullName evidence="2">Uncharacterized protein</fullName>
    </submittedName>
</protein>
<gene>
    <name evidence="2" type="ORF">ElyMa_006983900</name>
</gene>
<evidence type="ECO:0000256" key="1">
    <source>
        <dbReference type="SAM" id="MobiDB-lite"/>
    </source>
</evidence>
<proteinExistence type="predicted"/>
<comment type="caution">
    <text evidence="2">The sequence shown here is derived from an EMBL/GenBank/DDBJ whole genome shotgun (WGS) entry which is preliminary data.</text>
</comment>
<sequence length="81" mass="9047">MNSPHSSTVRVCVLECMASHRHTSKHNTVLAMGHGVGRGKRREIYSEPIEIQYSHPGPEQKGAQPCRTQAATRKPRMLDLV</sequence>
<evidence type="ECO:0000313" key="3">
    <source>
        <dbReference type="Proteomes" id="UP000762676"/>
    </source>
</evidence>
<feature type="region of interest" description="Disordered" evidence="1">
    <location>
        <begin position="53"/>
        <end position="81"/>
    </location>
</feature>
<evidence type="ECO:0000313" key="2">
    <source>
        <dbReference type="EMBL" id="GFS23675.1"/>
    </source>
</evidence>